<accession>A0A4Q7AQF5</accession>
<feature type="region of interest" description="Disordered" evidence="1">
    <location>
        <begin position="45"/>
        <end position="65"/>
    </location>
</feature>
<organism evidence="2 3">
    <name type="scientific">Acinetobacter bouvetii</name>
    <dbReference type="NCBI Taxonomy" id="202951"/>
    <lineage>
        <taxon>Bacteria</taxon>
        <taxon>Pseudomonadati</taxon>
        <taxon>Pseudomonadota</taxon>
        <taxon>Gammaproteobacteria</taxon>
        <taxon>Moraxellales</taxon>
        <taxon>Moraxellaceae</taxon>
        <taxon>Acinetobacter</taxon>
    </lineage>
</organism>
<evidence type="ECO:0000313" key="3">
    <source>
        <dbReference type="Proteomes" id="UP000293483"/>
    </source>
</evidence>
<dbReference type="Pfam" id="PF09926">
    <property type="entry name" value="DUF2158"/>
    <property type="match status" value="1"/>
</dbReference>
<reference evidence="2 3" key="1">
    <citation type="submission" date="2019-02" db="EMBL/GenBank/DDBJ databases">
        <title>The Batch Genome Submission of Acinetobacter spp. strains.</title>
        <authorList>
            <person name="Qin J."/>
            <person name="Hu Y."/>
            <person name="Ye H."/>
            <person name="Wei L."/>
            <person name="Feng Y."/>
            <person name="Zong Z."/>
        </authorList>
    </citation>
    <scope>NUCLEOTIDE SEQUENCE [LARGE SCALE GENOMIC DNA]</scope>
    <source>
        <strain evidence="2 3">WCHABo060081</strain>
    </source>
</reference>
<evidence type="ECO:0000256" key="1">
    <source>
        <dbReference type="SAM" id="MobiDB-lite"/>
    </source>
</evidence>
<dbReference type="Proteomes" id="UP000293483">
    <property type="component" value="Unassembled WGS sequence"/>
</dbReference>
<gene>
    <name evidence="2" type="ORF">EXE25_18050</name>
</gene>
<evidence type="ECO:0000313" key="2">
    <source>
        <dbReference type="EMBL" id="RZG63964.1"/>
    </source>
</evidence>
<dbReference type="AlphaFoldDB" id="A0A4Q7AQF5"/>
<name>A0A4Q7AQF5_9GAMM</name>
<dbReference type="RefSeq" id="WP_130148674.1">
    <property type="nucleotide sequence ID" value="NZ_SGSU01000030.1"/>
</dbReference>
<protein>
    <submittedName>
        <fullName evidence="2">DUF2158 domain-containing protein</fullName>
    </submittedName>
</protein>
<dbReference type="InterPro" id="IPR019226">
    <property type="entry name" value="DUF2158"/>
</dbReference>
<dbReference type="EMBL" id="SGSU01000030">
    <property type="protein sequence ID" value="RZG63964.1"/>
    <property type="molecule type" value="Genomic_DNA"/>
</dbReference>
<proteinExistence type="predicted"/>
<sequence length="65" mass="7046">MSELKVGDVVYLKSGGPAMTINGKAGMGSEWSCVWFVDSENKKADFKPEALTTENPKPRQKPMAG</sequence>
<comment type="caution">
    <text evidence="2">The sequence shown here is derived from an EMBL/GenBank/DDBJ whole genome shotgun (WGS) entry which is preliminary data.</text>
</comment>